<dbReference type="Gene3D" id="3.30.930.10">
    <property type="entry name" value="Bira Bifunctional Protein, Domain 2"/>
    <property type="match status" value="1"/>
</dbReference>
<evidence type="ECO:0000313" key="1">
    <source>
        <dbReference type="EMBL" id="EAU41869.1"/>
    </source>
</evidence>
<comment type="caution">
    <text evidence="1">The sequence shown here is derived from an EMBL/GenBank/DDBJ whole genome shotgun (WGS) entry which is preliminary data.</text>
</comment>
<keyword evidence="2" id="KW-1185">Reference proteome</keyword>
<dbReference type="InterPro" id="IPR045864">
    <property type="entry name" value="aa-tRNA-synth_II/BPL/LPL"/>
</dbReference>
<accession>Q0G3G2</accession>
<evidence type="ECO:0000313" key="2">
    <source>
        <dbReference type="Proteomes" id="UP000004310"/>
    </source>
</evidence>
<dbReference type="SUPFAM" id="SSF55681">
    <property type="entry name" value="Class II aaRS and biotin synthetases"/>
    <property type="match status" value="1"/>
</dbReference>
<name>Q0G3G2_9HYPH</name>
<proteinExistence type="predicted"/>
<dbReference type="STRING" id="217511.GCA_001463845_02776"/>
<dbReference type="Proteomes" id="UP000004310">
    <property type="component" value="Unassembled WGS sequence"/>
</dbReference>
<protein>
    <submittedName>
        <fullName evidence="1">Uncharacterized protein</fullName>
    </submittedName>
</protein>
<dbReference type="EMBL" id="AATP01000002">
    <property type="protein sequence ID" value="EAU41869.1"/>
    <property type="molecule type" value="Genomic_DNA"/>
</dbReference>
<reference evidence="1 2" key="1">
    <citation type="journal article" date="2010" name="J. Bacteriol.">
        <title>Genome sequence of Fulvimarina pelagi HTCC2506T, a Mn(II)-oxidizing alphaproteobacterium possessing an aerobic anoxygenic photosynthetic gene cluster and Xanthorhodopsin.</title>
        <authorList>
            <person name="Kang I."/>
            <person name="Oh H.M."/>
            <person name="Lim S.I."/>
            <person name="Ferriera S."/>
            <person name="Giovannoni S.J."/>
            <person name="Cho J.C."/>
        </authorList>
    </citation>
    <scope>NUCLEOTIDE SEQUENCE [LARGE SCALE GENOMIC DNA]</scope>
    <source>
        <strain evidence="1 2">HTCC2506</strain>
    </source>
</reference>
<dbReference type="eggNOG" id="COG0172">
    <property type="taxonomic scope" value="Bacteria"/>
</dbReference>
<dbReference type="AlphaFoldDB" id="Q0G3G2"/>
<gene>
    <name evidence="1" type="ORF">FP2506_15589</name>
</gene>
<sequence length="243" mass="26772">MARMAIDAEREAEFDAALAGLPCFAGGVDERYAPLLPKSFVLAGNYLKSFPQHGFSLSNTVRTEENYLLSPTCCYPVFHGKTGARLAKRTLITHKNLCFRCEDHYREGTRQIAFMMREYILFASTADEASAWTVRVKEEVAGLLRGMGLSVAVEAATDPFFNAKDYKQKFQEDQNLKSEFVIGGIAVGSVNLHLRAFSKACDILTETGEPLYSACFGLGYDRLAHQLSLASAAVAPSKEPSYV</sequence>
<organism evidence="1 2">
    <name type="scientific">Fulvimarina pelagi HTCC2506</name>
    <dbReference type="NCBI Taxonomy" id="314231"/>
    <lineage>
        <taxon>Bacteria</taxon>
        <taxon>Pseudomonadati</taxon>
        <taxon>Pseudomonadota</taxon>
        <taxon>Alphaproteobacteria</taxon>
        <taxon>Hyphomicrobiales</taxon>
        <taxon>Aurantimonadaceae</taxon>
        <taxon>Fulvimarina</taxon>
    </lineage>
</organism>
<dbReference type="HOGENOM" id="CLU_1168668_0_0_5"/>